<dbReference type="KEGG" id="bbes:BESB_053110"/>
<sequence>MLRVSLREVEETASRLAPKRESEGEDALEGGCETDEGKEVQQSDKGDASERPGSRRGESEPDRSVFFDRSALLGGDAARDPKKLKEPFAAADEAEDVREDREAAGGDRRKPGECGADECQT</sequence>
<reference evidence="2 3" key="1">
    <citation type="submission" date="2017-09" db="EMBL/GenBank/DDBJ databases">
        <title>Genome sequencing of Besnoitia besnoiti strain Bb-Ger1.</title>
        <authorList>
            <person name="Schares G."/>
            <person name="Venepally P."/>
            <person name="Lorenzi H.A."/>
        </authorList>
    </citation>
    <scope>NUCLEOTIDE SEQUENCE [LARGE SCALE GENOMIC DNA]</scope>
    <source>
        <strain evidence="2 3">Bb-Ger1</strain>
    </source>
</reference>
<accession>A0A2A9MJT6</accession>
<feature type="compositionally biased region" description="Basic and acidic residues" evidence="1">
    <location>
        <begin position="98"/>
        <end position="112"/>
    </location>
</feature>
<evidence type="ECO:0000256" key="1">
    <source>
        <dbReference type="SAM" id="MobiDB-lite"/>
    </source>
</evidence>
<dbReference type="GeneID" id="40310240"/>
<dbReference type="VEuPathDB" id="ToxoDB:BESB_053110"/>
<dbReference type="AlphaFoldDB" id="A0A2A9MJT6"/>
<proteinExistence type="predicted"/>
<dbReference type="EMBL" id="NWUJ01000004">
    <property type="protein sequence ID" value="PFH35660.1"/>
    <property type="molecule type" value="Genomic_DNA"/>
</dbReference>
<feature type="compositionally biased region" description="Basic and acidic residues" evidence="1">
    <location>
        <begin position="77"/>
        <end position="86"/>
    </location>
</feature>
<keyword evidence="3" id="KW-1185">Reference proteome</keyword>
<protein>
    <submittedName>
        <fullName evidence="2">Uncharacterized protein</fullName>
    </submittedName>
</protein>
<dbReference type="RefSeq" id="XP_029219669.1">
    <property type="nucleotide sequence ID" value="XM_029363746.1"/>
</dbReference>
<comment type="caution">
    <text evidence="2">The sequence shown here is derived from an EMBL/GenBank/DDBJ whole genome shotgun (WGS) entry which is preliminary data.</text>
</comment>
<evidence type="ECO:0000313" key="3">
    <source>
        <dbReference type="Proteomes" id="UP000224006"/>
    </source>
</evidence>
<feature type="compositionally biased region" description="Acidic residues" evidence="1">
    <location>
        <begin position="23"/>
        <end position="34"/>
    </location>
</feature>
<evidence type="ECO:0000313" key="2">
    <source>
        <dbReference type="EMBL" id="PFH35660.1"/>
    </source>
</evidence>
<dbReference type="Proteomes" id="UP000224006">
    <property type="component" value="Chromosome IV"/>
</dbReference>
<feature type="region of interest" description="Disordered" evidence="1">
    <location>
        <begin position="1"/>
        <end position="121"/>
    </location>
</feature>
<gene>
    <name evidence="2" type="ORF">BESB_053110</name>
</gene>
<name>A0A2A9MJT6_BESBE</name>
<organism evidence="2 3">
    <name type="scientific">Besnoitia besnoiti</name>
    <name type="common">Apicomplexan protozoan</name>
    <dbReference type="NCBI Taxonomy" id="94643"/>
    <lineage>
        <taxon>Eukaryota</taxon>
        <taxon>Sar</taxon>
        <taxon>Alveolata</taxon>
        <taxon>Apicomplexa</taxon>
        <taxon>Conoidasida</taxon>
        <taxon>Coccidia</taxon>
        <taxon>Eucoccidiorida</taxon>
        <taxon>Eimeriorina</taxon>
        <taxon>Sarcocystidae</taxon>
        <taxon>Besnoitia</taxon>
    </lineage>
</organism>
<feature type="compositionally biased region" description="Basic and acidic residues" evidence="1">
    <location>
        <begin position="35"/>
        <end position="66"/>
    </location>
</feature>
<feature type="compositionally biased region" description="Basic and acidic residues" evidence="1">
    <location>
        <begin position="1"/>
        <end position="22"/>
    </location>
</feature>